<dbReference type="RefSeq" id="WP_013561281.1">
    <property type="nucleotide sequence ID" value="NC_014960.1"/>
</dbReference>
<dbReference type="KEGG" id="atm:ANT_29110"/>
<dbReference type="eggNOG" id="COG3345">
    <property type="taxonomic scope" value="Bacteria"/>
</dbReference>
<keyword evidence="2" id="KW-1185">Reference proteome</keyword>
<dbReference type="Gene3D" id="3.20.20.70">
    <property type="entry name" value="Aldolase class I"/>
    <property type="match status" value="1"/>
</dbReference>
<accession>E8N1Z0</accession>
<sequence length="630" mass="69894">MLFFNPRFSHGELKFACDTADVLFKVSHVSQEERTFAFLSPELEINGEKRGRFAFRSEGGQRTLPKGWSEFDVLFISAGEPDIYLRVTLRSYFKSPILRMKLRFTASAPCRLTKSQGKDALTYFGVQIPEEGIASLSELSLSHFNPLAGMYQPHLEMFDPAEVFDGQTFNGPLMFLEGDERTLLVGYEHGADAPQSFLRFLLEDSQERSALFLNAVSGSYLDGQEIGPEQAFETPWFEIGVLPGGLTEMLPRYRRFVMNEICTHAASREHLLTYSAPRQGLSPEQLLREAEIAHRLGLDVFVVDMPRRAEDLNPLKAKLDEYGMRLGVRLNPQALPASAEWRMTRAGDALPAVEGNVPLCLVSDYADHLAQTMMRLREEQGVTVFQWTGVSHDAVCDSPLHHHGSEAHTPQERADAYRFRLMSALQRVAAQVCERYPDVLVDLDVSSPQRPMGLGFLAAGRYSLSGTSTVQASRQALNFDPFIPTSLLPAPVLAEDENALATLVLGGNSLTGRLSGLSEEVLSLWTESLALYRRILPEVSAAYPRRRGWIGSSPEVHEKIVTDKAAGVVAFFTVSGGTFTHLTQPMDLSSLAEVRGADAWEMTHDGRLKITVTLPDGGARAVFLLPRQEA</sequence>
<reference evidence="1 2" key="1">
    <citation type="submission" date="2010-12" db="EMBL/GenBank/DDBJ databases">
        <title>Whole genome sequence of Anaerolinea thermophila UNI-1.</title>
        <authorList>
            <person name="Narita-Yamada S."/>
            <person name="Kishi E."/>
            <person name="Watanabe Y."/>
            <person name="Takasaki K."/>
            <person name="Ankai A."/>
            <person name="Oguchi A."/>
            <person name="Fukui S."/>
            <person name="Takahashi M."/>
            <person name="Yashiro I."/>
            <person name="Hosoyama A."/>
            <person name="Sekiguchi Y."/>
            <person name="Hanada S."/>
            <person name="Fujita N."/>
        </authorList>
    </citation>
    <scope>NUCLEOTIDE SEQUENCE [LARGE SCALE GENOMIC DNA]</scope>
    <source>
        <strain evidence="2">DSM 14523 / JCM 11388 / NBRC 100420 / UNI-1</strain>
    </source>
</reference>
<proteinExistence type="predicted"/>
<dbReference type="InterPro" id="IPR013785">
    <property type="entry name" value="Aldolase_TIM"/>
</dbReference>
<dbReference type="HOGENOM" id="CLU_391726_0_0_0"/>
<dbReference type="AlphaFoldDB" id="E8N1Z0"/>
<evidence type="ECO:0000313" key="2">
    <source>
        <dbReference type="Proteomes" id="UP000008922"/>
    </source>
</evidence>
<dbReference type="STRING" id="926569.ANT_29110"/>
<dbReference type="EMBL" id="AP012029">
    <property type="protein sequence ID" value="BAJ64937.1"/>
    <property type="molecule type" value="Genomic_DNA"/>
</dbReference>
<gene>
    <name evidence="1" type="ordered locus">ANT_29110</name>
</gene>
<dbReference type="OrthoDB" id="9758822at2"/>
<name>E8N1Z0_ANATU</name>
<organism evidence="1 2">
    <name type="scientific">Anaerolinea thermophila (strain DSM 14523 / JCM 11388 / NBRC 100420 / UNI-1)</name>
    <dbReference type="NCBI Taxonomy" id="926569"/>
    <lineage>
        <taxon>Bacteria</taxon>
        <taxon>Bacillati</taxon>
        <taxon>Chloroflexota</taxon>
        <taxon>Anaerolineae</taxon>
        <taxon>Anaerolineales</taxon>
        <taxon>Anaerolineaceae</taxon>
        <taxon>Anaerolinea</taxon>
    </lineage>
</organism>
<dbReference type="Proteomes" id="UP000008922">
    <property type="component" value="Chromosome"/>
</dbReference>
<evidence type="ECO:0000313" key="1">
    <source>
        <dbReference type="EMBL" id="BAJ64937.1"/>
    </source>
</evidence>
<dbReference type="InParanoid" id="E8N1Z0"/>
<protein>
    <submittedName>
        <fullName evidence="1">Uncharacterized protein</fullName>
    </submittedName>
</protein>